<dbReference type="CDD" id="cd01745">
    <property type="entry name" value="GATase1_2"/>
    <property type="match status" value="1"/>
</dbReference>
<dbReference type="SUPFAM" id="SSF52317">
    <property type="entry name" value="Class I glutamine amidotransferase-like"/>
    <property type="match status" value="1"/>
</dbReference>
<dbReference type="InterPro" id="IPR044668">
    <property type="entry name" value="PuuD-like"/>
</dbReference>
<dbReference type="Gene3D" id="3.40.50.880">
    <property type="match status" value="1"/>
</dbReference>
<dbReference type="InterPro" id="IPR011697">
    <property type="entry name" value="Peptidase_C26"/>
</dbReference>
<dbReference type="GO" id="GO:0006598">
    <property type="term" value="P:polyamine catabolic process"/>
    <property type="evidence" value="ECO:0007669"/>
    <property type="project" value="TreeGrafter"/>
</dbReference>
<dbReference type="GO" id="GO:0033969">
    <property type="term" value="F:gamma-glutamyl-gamma-aminobutyrate hydrolase activity"/>
    <property type="evidence" value="ECO:0007669"/>
    <property type="project" value="TreeGrafter"/>
</dbReference>
<dbReference type="Pfam" id="PF07722">
    <property type="entry name" value="Peptidase_C26"/>
    <property type="match status" value="1"/>
</dbReference>
<dbReference type="InterPro" id="IPR029062">
    <property type="entry name" value="Class_I_gatase-like"/>
</dbReference>
<dbReference type="EMBL" id="CAFBNF010000023">
    <property type="protein sequence ID" value="CAB4933166.1"/>
    <property type="molecule type" value="Genomic_DNA"/>
</dbReference>
<dbReference type="GO" id="GO:0005829">
    <property type="term" value="C:cytosol"/>
    <property type="evidence" value="ECO:0007669"/>
    <property type="project" value="TreeGrafter"/>
</dbReference>
<evidence type="ECO:0000313" key="1">
    <source>
        <dbReference type="EMBL" id="CAB4933166.1"/>
    </source>
</evidence>
<reference evidence="1" key="1">
    <citation type="submission" date="2020-05" db="EMBL/GenBank/DDBJ databases">
        <authorList>
            <person name="Chiriac C."/>
            <person name="Salcher M."/>
            <person name="Ghai R."/>
            <person name="Kavagutti S V."/>
        </authorList>
    </citation>
    <scope>NUCLEOTIDE SEQUENCE</scope>
</reference>
<accession>A0A6J7IR13</accession>
<protein>
    <submittedName>
        <fullName evidence="1">Unannotated protein</fullName>
    </submittedName>
</protein>
<organism evidence="1">
    <name type="scientific">freshwater metagenome</name>
    <dbReference type="NCBI Taxonomy" id="449393"/>
    <lineage>
        <taxon>unclassified sequences</taxon>
        <taxon>metagenomes</taxon>
        <taxon>ecological metagenomes</taxon>
    </lineage>
</organism>
<dbReference type="PANTHER" id="PTHR43235">
    <property type="entry name" value="GLUTAMINE AMIDOTRANSFERASE PB2B2.05-RELATED"/>
    <property type="match status" value="1"/>
</dbReference>
<name>A0A6J7IR13_9ZZZZ</name>
<dbReference type="AlphaFoldDB" id="A0A6J7IR13"/>
<dbReference type="PROSITE" id="PS51273">
    <property type="entry name" value="GATASE_TYPE_1"/>
    <property type="match status" value="1"/>
</dbReference>
<sequence>MASRPVIGIPAVFITAQWGFWHEHANLVADTYIAALWEAGGLPLIVPPLGGAEQEALDAVLSRVDGLLLVGGADLDPSEYGHHPHELLEETSHVRDSYELPLVRRAMEWDVPILGICRGLQVMNVSAGGTLHQDLVHAGYSDHRPAPGHLDHATFHETQVESGSVLASIVGDAPIETNSHHHQGVAQVASGASISGWATSDGCVEALEWPMKRFALGVQWHPEKPRMHRFFSALIDAAARARAAVPLHPTAQEQQ</sequence>
<dbReference type="PANTHER" id="PTHR43235:SF1">
    <property type="entry name" value="GLUTAMINE AMIDOTRANSFERASE PB2B2.05-RELATED"/>
    <property type="match status" value="1"/>
</dbReference>
<proteinExistence type="predicted"/>
<gene>
    <name evidence="1" type="ORF">UFOPK3773_00373</name>
</gene>